<organism evidence="8">
    <name type="scientific">marine metagenome</name>
    <dbReference type="NCBI Taxonomy" id="408172"/>
    <lineage>
        <taxon>unclassified sequences</taxon>
        <taxon>metagenomes</taxon>
        <taxon>ecological metagenomes</taxon>
    </lineage>
</organism>
<dbReference type="PANTHER" id="PTHR33508">
    <property type="entry name" value="UPF0056 MEMBRANE PROTEIN YHCE"/>
    <property type="match status" value="1"/>
</dbReference>
<dbReference type="NCBIfam" id="NF008010">
    <property type="entry name" value="PRK10739.1"/>
    <property type="match status" value="1"/>
</dbReference>
<keyword evidence="5 7" id="KW-1133">Transmembrane helix</keyword>
<evidence type="ECO:0000256" key="7">
    <source>
        <dbReference type="SAM" id="Phobius"/>
    </source>
</evidence>
<keyword evidence="6 7" id="KW-0472">Membrane</keyword>
<feature type="transmembrane region" description="Helical" evidence="7">
    <location>
        <begin position="105"/>
        <end position="128"/>
    </location>
</feature>
<dbReference type="EMBL" id="UINC01001365">
    <property type="protein sequence ID" value="SUZ78742.1"/>
    <property type="molecule type" value="Genomic_DNA"/>
</dbReference>
<accession>A0A381QHB7</accession>
<dbReference type="PANTHER" id="PTHR33508:SF10">
    <property type="entry name" value="UPF0056 INNER MEMBRANE PROTEIN YHGN"/>
    <property type="match status" value="1"/>
</dbReference>
<feature type="transmembrane region" description="Helical" evidence="7">
    <location>
        <begin position="134"/>
        <end position="153"/>
    </location>
</feature>
<comment type="similarity">
    <text evidence="2">Belongs to the UPF0056 (MarC) family.</text>
</comment>
<dbReference type="GO" id="GO:0005886">
    <property type="term" value="C:plasma membrane"/>
    <property type="evidence" value="ECO:0007669"/>
    <property type="project" value="UniProtKB-SubCell"/>
</dbReference>
<evidence type="ECO:0000256" key="1">
    <source>
        <dbReference type="ARBA" id="ARBA00004651"/>
    </source>
</evidence>
<keyword evidence="3" id="KW-1003">Cell membrane</keyword>
<comment type="subcellular location">
    <subcellularLocation>
        <location evidence="1">Cell membrane</location>
        <topology evidence="1">Multi-pass membrane protein</topology>
    </subcellularLocation>
</comment>
<evidence type="ECO:0000256" key="5">
    <source>
        <dbReference type="ARBA" id="ARBA00022989"/>
    </source>
</evidence>
<feature type="transmembrane region" description="Helical" evidence="7">
    <location>
        <begin position="71"/>
        <end position="89"/>
    </location>
</feature>
<dbReference type="Pfam" id="PF01914">
    <property type="entry name" value="MarC"/>
    <property type="match status" value="1"/>
</dbReference>
<gene>
    <name evidence="8" type="ORF">METZ01_LOCUS31596</name>
</gene>
<dbReference type="InterPro" id="IPR002771">
    <property type="entry name" value="Multi_antbiot-R_MarC"/>
</dbReference>
<feature type="transmembrane region" description="Helical" evidence="7">
    <location>
        <begin position="6"/>
        <end position="27"/>
    </location>
</feature>
<dbReference type="AlphaFoldDB" id="A0A381QHB7"/>
<evidence type="ECO:0000256" key="4">
    <source>
        <dbReference type="ARBA" id="ARBA00022692"/>
    </source>
</evidence>
<keyword evidence="4 7" id="KW-0812">Transmembrane</keyword>
<evidence type="ECO:0000313" key="8">
    <source>
        <dbReference type="EMBL" id="SUZ78742.1"/>
    </source>
</evidence>
<proteinExistence type="inferred from homology"/>
<feature type="transmembrane region" description="Helical" evidence="7">
    <location>
        <begin position="39"/>
        <end position="65"/>
    </location>
</feature>
<feature type="transmembrane region" description="Helical" evidence="7">
    <location>
        <begin position="173"/>
        <end position="196"/>
    </location>
</feature>
<protein>
    <submittedName>
        <fullName evidence="8">Uncharacterized protein</fullName>
    </submittedName>
</protein>
<reference evidence="8" key="1">
    <citation type="submission" date="2018-05" db="EMBL/GenBank/DDBJ databases">
        <authorList>
            <person name="Lanie J.A."/>
            <person name="Ng W.-L."/>
            <person name="Kazmierczak K.M."/>
            <person name="Andrzejewski T.M."/>
            <person name="Davidsen T.M."/>
            <person name="Wayne K.J."/>
            <person name="Tettelin H."/>
            <person name="Glass J.I."/>
            <person name="Rusch D."/>
            <person name="Podicherti R."/>
            <person name="Tsui H.-C.T."/>
            <person name="Winkler M.E."/>
        </authorList>
    </citation>
    <scope>NUCLEOTIDE SEQUENCE</scope>
</reference>
<name>A0A381QHB7_9ZZZZ</name>
<evidence type="ECO:0000256" key="6">
    <source>
        <dbReference type="ARBA" id="ARBA00023136"/>
    </source>
</evidence>
<evidence type="ECO:0000256" key="3">
    <source>
        <dbReference type="ARBA" id="ARBA00022475"/>
    </source>
</evidence>
<evidence type="ECO:0000256" key="2">
    <source>
        <dbReference type="ARBA" id="ARBA00009784"/>
    </source>
</evidence>
<sequence>MDMLSAGLTLLLIMDPLGNIPLFLSVLKTVDDESRKRQILIRELCFALLVLLIFLFVGQYLLLWLNLRQEAVSIAGGIVLFLISLRMIFPTEKGIMGEMPAGEPFFVPLAVPLLAGPSTLAMLILLARSQPDRIFEWLIAVLGAWVVTSLIMLSSTKLHKLLGVRGLIAVERLMGMVLVAISVQMLLDGITTYLSVIPSL</sequence>